<dbReference type="GO" id="GO:0005886">
    <property type="term" value="C:plasma membrane"/>
    <property type="evidence" value="ECO:0007669"/>
    <property type="project" value="UniProtKB-SubCell"/>
</dbReference>
<reference evidence="9" key="1">
    <citation type="submission" date="2014-08" db="EMBL/GenBank/DDBJ databases">
        <title>Comparative genomics of the Paenibacillus odorifer group.</title>
        <authorList>
            <person name="den Bakker H.C."/>
            <person name="Tsai Y.-C.Y.-C."/>
            <person name="Martin N."/>
            <person name="Korlach J."/>
            <person name="Wiedmann M."/>
        </authorList>
    </citation>
    <scope>NUCLEOTIDE SEQUENCE [LARGE SCALE GENOMIC DNA]</scope>
    <source>
        <strain evidence="9">DSM 13188</strain>
    </source>
</reference>
<evidence type="ECO:0000256" key="3">
    <source>
        <dbReference type="ARBA" id="ARBA00022448"/>
    </source>
</evidence>
<evidence type="ECO:0000256" key="7">
    <source>
        <dbReference type="ARBA" id="ARBA00023136"/>
    </source>
</evidence>
<sequence>MEFVLIILPVFLIMGAGFLGQKLLKLEIRSISTMALYLMMPFLTFNTFYTNEINIDYAYMFLFNILLILVLVIVTVVVGKAIKADKSSMSAMLLGTAFPNMGNYGAPVILFAFGATAFNYAVITMVIQTLLINTIGIFIAAYGSEQPTSVKQALLSVVKMPVLYGVLLGVVFQVMPITLPGAIMDGIELIGSASIPTITLLLGMQLAQMKAQQFEFKYVSSITLIRMVVSPLVMAVLVSLMPVSPMIRNVFILLAAMPIAANTTLLALQFNTRPNLVSYITLVTTLVSLLTVPITLYLLG</sequence>
<feature type="transmembrane region" description="Helical" evidence="8">
    <location>
        <begin position="246"/>
        <end position="267"/>
    </location>
</feature>
<feature type="transmembrane region" description="Helical" evidence="8">
    <location>
        <begin position="6"/>
        <end position="24"/>
    </location>
</feature>
<keyword evidence="6 8" id="KW-1133">Transmembrane helix</keyword>
<feature type="transmembrane region" description="Helical" evidence="8">
    <location>
        <begin position="219"/>
        <end position="240"/>
    </location>
</feature>
<keyword evidence="4" id="KW-1003">Cell membrane</keyword>
<dbReference type="PANTHER" id="PTHR36838">
    <property type="entry name" value="AUXIN EFFLUX CARRIER FAMILY PROTEIN"/>
    <property type="match status" value="1"/>
</dbReference>
<evidence type="ECO:0000313" key="10">
    <source>
        <dbReference type="Proteomes" id="UP000029518"/>
    </source>
</evidence>
<keyword evidence="5 8" id="KW-0812">Transmembrane</keyword>
<dbReference type="PANTHER" id="PTHR36838:SF1">
    <property type="entry name" value="SLR1864 PROTEIN"/>
    <property type="match status" value="1"/>
</dbReference>
<feature type="transmembrane region" description="Helical" evidence="8">
    <location>
        <begin position="57"/>
        <end position="79"/>
    </location>
</feature>
<comment type="subcellular location">
    <subcellularLocation>
        <location evidence="1">Cell membrane</location>
        <topology evidence="1">Multi-pass membrane protein</topology>
    </subcellularLocation>
</comment>
<feature type="transmembrane region" description="Helical" evidence="8">
    <location>
        <begin position="189"/>
        <end position="207"/>
    </location>
</feature>
<dbReference type="Gene3D" id="1.20.1530.20">
    <property type="match status" value="1"/>
</dbReference>
<dbReference type="KEGG" id="pbd:PBOR_30945"/>
<dbReference type="RefSeq" id="WP_042217491.1">
    <property type="nucleotide sequence ID" value="NZ_CP009285.1"/>
</dbReference>
<dbReference type="HOGENOM" id="CLU_056175_4_0_9"/>
<keyword evidence="7 8" id="KW-0472">Membrane</keyword>
<dbReference type="Pfam" id="PF03547">
    <property type="entry name" value="Mem_trans"/>
    <property type="match status" value="1"/>
</dbReference>
<protein>
    <submittedName>
        <fullName evidence="9">Membrane protein</fullName>
    </submittedName>
</protein>
<dbReference type="EMBL" id="CP009285">
    <property type="protein sequence ID" value="AIQ60856.1"/>
    <property type="molecule type" value="Genomic_DNA"/>
</dbReference>
<comment type="similarity">
    <text evidence="2">Belongs to the auxin efflux carrier (TC 2.A.69) family.</text>
</comment>
<evidence type="ECO:0000256" key="6">
    <source>
        <dbReference type="ARBA" id="ARBA00022989"/>
    </source>
</evidence>
<feature type="transmembrane region" description="Helical" evidence="8">
    <location>
        <begin position="162"/>
        <end position="183"/>
    </location>
</feature>
<evidence type="ECO:0000313" key="9">
    <source>
        <dbReference type="EMBL" id="AIQ60856.1"/>
    </source>
</evidence>
<evidence type="ECO:0000256" key="8">
    <source>
        <dbReference type="SAM" id="Phobius"/>
    </source>
</evidence>
<keyword evidence="3" id="KW-0813">Transport</keyword>
<proteinExistence type="inferred from homology"/>
<dbReference type="OrthoDB" id="148377at2"/>
<evidence type="ECO:0000256" key="5">
    <source>
        <dbReference type="ARBA" id="ARBA00022692"/>
    </source>
</evidence>
<accession>A0A089LH59</accession>
<keyword evidence="10" id="KW-1185">Reference proteome</keyword>
<dbReference type="InterPro" id="IPR004776">
    <property type="entry name" value="Mem_transp_PIN-like"/>
</dbReference>
<organism evidence="9 10">
    <name type="scientific">Paenibacillus borealis</name>
    <dbReference type="NCBI Taxonomy" id="160799"/>
    <lineage>
        <taxon>Bacteria</taxon>
        <taxon>Bacillati</taxon>
        <taxon>Bacillota</taxon>
        <taxon>Bacilli</taxon>
        <taxon>Bacillales</taxon>
        <taxon>Paenibacillaceae</taxon>
        <taxon>Paenibacillus</taxon>
    </lineage>
</organism>
<feature type="transmembrane region" description="Helical" evidence="8">
    <location>
        <begin position="91"/>
        <end position="114"/>
    </location>
</feature>
<dbReference type="GO" id="GO:0055085">
    <property type="term" value="P:transmembrane transport"/>
    <property type="evidence" value="ECO:0007669"/>
    <property type="project" value="InterPro"/>
</dbReference>
<gene>
    <name evidence="9" type="ORF">PBOR_30945</name>
</gene>
<feature type="transmembrane region" description="Helical" evidence="8">
    <location>
        <begin position="279"/>
        <end position="299"/>
    </location>
</feature>
<feature type="transmembrane region" description="Helical" evidence="8">
    <location>
        <begin position="31"/>
        <end position="51"/>
    </location>
</feature>
<evidence type="ECO:0000256" key="1">
    <source>
        <dbReference type="ARBA" id="ARBA00004651"/>
    </source>
</evidence>
<evidence type="ECO:0000256" key="4">
    <source>
        <dbReference type="ARBA" id="ARBA00022475"/>
    </source>
</evidence>
<evidence type="ECO:0000256" key="2">
    <source>
        <dbReference type="ARBA" id="ARBA00010145"/>
    </source>
</evidence>
<dbReference type="Proteomes" id="UP000029518">
    <property type="component" value="Chromosome"/>
</dbReference>
<dbReference type="InterPro" id="IPR038770">
    <property type="entry name" value="Na+/solute_symporter_sf"/>
</dbReference>
<dbReference type="AlphaFoldDB" id="A0A089LH59"/>
<feature type="transmembrane region" description="Helical" evidence="8">
    <location>
        <begin position="120"/>
        <end position="142"/>
    </location>
</feature>
<name>A0A089LH59_PAEBO</name>